<protein>
    <submittedName>
        <fullName evidence="1">Uncharacterized protein</fullName>
    </submittedName>
</protein>
<accession>A0A212SD42</accession>
<dbReference type="EMBL" id="FYDG01000026">
    <property type="protein sequence ID" value="SNB83377.1"/>
    <property type="molecule type" value="Genomic_DNA"/>
</dbReference>
<proteinExistence type="predicted"/>
<sequence length="79" mass="8785">MKVAQFKSGMETIDETALAGDRRVMMLKSGLTLRGAEWRWLAGHNGVIVQMADQFIDIEEIAAVALEKVPESHLSEDEI</sequence>
<name>A0A212SD42_RHOAC</name>
<dbReference type="AlphaFoldDB" id="A0A212SD42"/>
<reference evidence="2" key="1">
    <citation type="submission" date="2017-06" db="EMBL/GenBank/DDBJ databases">
        <authorList>
            <person name="Varghese N."/>
            <person name="Submissions S."/>
        </authorList>
    </citation>
    <scope>NUCLEOTIDE SEQUENCE [LARGE SCALE GENOMIC DNA]</scope>
    <source>
        <strain evidence="2">DSM 137</strain>
    </source>
</reference>
<dbReference type="RefSeq" id="WP_088522503.1">
    <property type="nucleotide sequence ID" value="NZ_FYDG01000026.1"/>
</dbReference>
<organism evidence="1 2">
    <name type="scientific">Rhodoblastus acidophilus</name>
    <name type="common">Rhodopseudomonas acidophila</name>
    <dbReference type="NCBI Taxonomy" id="1074"/>
    <lineage>
        <taxon>Bacteria</taxon>
        <taxon>Pseudomonadati</taxon>
        <taxon>Pseudomonadota</taxon>
        <taxon>Alphaproteobacteria</taxon>
        <taxon>Hyphomicrobiales</taxon>
        <taxon>Rhodoblastaceae</taxon>
        <taxon>Rhodoblastus</taxon>
    </lineage>
</organism>
<evidence type="ECO:0000313" key="2">
    <source>
        <dbReference type="Proteomes" id="UP000198418"/>
    </source>
</evidence>
<evidence type="ECO:0000313" key="1">
    <source>
        <dbReference type="EMBL" id="SNB83377.1"/>
    </source>
</evidence>
<keyword evidence="2" id="KW-1185">Reference proteome</keyword>
<gene>
    <name evidence="1" type="ORF">SAMN06265338_12617</name>
</gene>
<dbReference type="Proteomes" id="UP000198418">
    <property type="component" value="Unassembled WGS sequence"/>
</dbReference>